<dbReference type="Gene3D" id="2.40.10.10">
    <property type="entry name" value="Trypsin-like serine proteases"/>
    <property type="match status" value="1"/>
</dbReference>
<evidence type="ECO:0000256" key="1">
    <source>
        <dbReference type="ARBA" id="ARBA00023157"/>
    </source>
</evidence>
<sequence>MMDVEPAWVYRRVRNYATHFYNYDNDDNDIALLKLTSPVNYTQEISPICLPTKHTTNRILDKCFAAGWGRTENGTVSTTLRQTRVQIVPISECFYEERNARALCIREYYNRSMPCTGDSGGPLFCEIDGRYFALGVLSLGPANCSEQEEPLAFYVRMDNYYEWILDTTKLLERSPDRSVSNISEIKIRVNPRLPMAGLLSLVPKRDKSKSLTALEMIAILSGYHKRPSVD</sequence>
<dbReference type="InterPro" id="IPR051487">
    <property type="entry name" value="Ser/Thr_Proteases_Immune/Dev"/>
</dbReference>
<dbReference type="GO" id="GO:0004252">
    <property type="term" value="F:serine-type endopeptidase activity"/>
    <property type="evidence" value="ECO:0007669"/>
    <property type="project" value="InterPro"/>
</dbReference>
<evidence type="ECO:0000313" key="5">
    <source>
        <dbReference type="Proteomes" id="UP000030665"/>
    </source>
</evidence>
<feature type="domain" description="Peptidase S1" evidence="3">
    <location>
        <begin position="21"/>
        <end position="169"/>
    </location>
</feature>
<keyword evidence="5" id="KW-1185">Reference proteome</keyword>
<protein>
    <submittedName>
        <fullName evidence="4">Prostasin</fullName>
    </submittedName>
</protein>
<proteinExistence type="inferred from homology"/>
<keyword evidence="1" id="KW-1015">Disulfide bond</keyword>
<evidence type="ECO:0000313" key="4">
    <source>
        <dbReference type="EMBL" id="CDW57255.1"/>
    </source>
</evidence>
<comment type="similarity">
    <text evidence="2">Belongs to the peptidase S1 family. CLIP subfamily.</text>
</comment>
<reference evidence="4" key="1">
    <citation type="submission" date="2014-01" db="EMBL/GenBank/DDBJ databases">
        <authorList>
            <person name="Aslett M."/>
        </authorList>
    </citation>
    <scope>NUCLEOTIDE SEQUENCE</scope>
</reference>
<dbReference type="InterPro" id="IPR001314">
    <property type="entry name" value="Peptidase_S1A"/>
</dbReference>
<dbReference type="GO" id="GO:0006508">
    <property type="term" value="P:proteolysis"/>
    <property type="evidence" value="ECO:0007669"/>
    <property type="project" value="InterPro"/>
</dbReference>
<dbReference type="AlphaFoldDB" id="A0A077ZF53"/>
<organism evidence="4 5">
    <name type="scientific">Trichuris trichiura</name>
    <name type="common">Whipworm</name>
    <name type="synonym">Trichocephalus trichiurus</name>
    <dbReference type="NCBI Taxonomy" id="36087"/>
    <lineage>
        <taxon>Eukaryota</taxon>
        <taxon>Metazoa</taxon>
        <taxon>Ecdysozoa</taxon>
        <taxon>Nematoda</taxon>
        <taxon>Enoplea</taxon>
        <taxon>Dorylaimia</taxon>
        <taxon>Trichinellida</taxon>
        <taxon>Trichuridae</taxon>
        <taxon>Trichuris</taxon>
    </lineage>
</organism>
<dbReference type="InterPro" id="IPR001254">
    <property type="entry name" value="Trypsin_dom"/>
</dbReference>
<name>A0A077ZF53_TRITR</name>
<dbReference type="SMART" id="SM00020">
    <property type="entry name" value="Tryp_SPc"/>
    <property type="match status" value="1"/>
</dbReference>
<evidence type="ECO:0000256" key="2">
    <source>
        <dbReference type="ARBA" id="ARBA00024195"/>
    </source>
</evidence>
<dbReference type="InterPro" id="IPR043504">
    <property type="entry name" value="Peptidase_S1_PA_chymotrypsin"/>
</dbReference>
<dbReference type="STRING" id="36087.A0A077ZF53"/>
<dbReference type="Pfam" id="PF00089">
    <property type="entry name" value="Trypsin"/>
    <property type="match status" value="1"/>
</dbReference>
<dbReference type="CDD" id="cd00190">
    <property type="entry name" value="Tryp_SPc"/>
    <property type="match status" value="1"/>
</dbReference>
<accession>A0A077ZF53</accession>
<gene>
    <name evidence="4" type="ORF">TTRE_0000554601</name>
</gene>
<dbReference type="PANTHER" id="PTHR24256">
    <property type="entry name" value="TRYPTASE-RELATED"/>
    <property type="match status" value="1"/>
</dbReference>
<dbReference type="Proteomes" id="UP000030665">
    <property type="component" value="Unassembled WGS sequence"/>
</dbReference>
<dbReference type="OrthoDB" id="6376138at2759"/>
<reference evidence="4" key="2">
    <citation type="submission" date="2014-03" db="EMBL/GenBank/DDBJ databases">
        <title>The whipworm genome and dual-species transcriptomics of an intimate host-pathogen interaction.</title>
        <authorList>
            <person name="Foth B.J."/>
            <person name="Tsai I.J."/>
            <person name="Reid A.J."/>
            <person name="Bancroft A.J."/>
            <person name="Nichol S."/>
            <person name="Tracey A."/>
            <person name="Holroyd N."/>
            <person name="Cotton J.A."/>
            <person name="Stanley E.J."/>
            <person name="Zarowiecki M."/>
            <person name="Liu J.Z."/>
            <person name="Huckvale T."/>
            <person name="Cooper P.J."/>
            <person name="Grencis R.K."/>
            <person name="Berriman M."/>
        </authorList>
    </citation>
    <scope>NUCLEOTIDE SEQUENCE [LARGE SCALE GENOMIC DNA]</scope>
</reference>
<dbReference type="SUPFAM" id="SSF50494">
    <property type="entry name" value="Trypsin-like serine proteases"/>
    <property type="match status" value="1"/>
</dbReference>
<dbReference type="InterPro" id="IPR009003">
    <property type="entry name" value="Peptidase_S1_PA"/>
</dbReference>
<dbReference type="PRINTS" id="PR00722">
    <property type="entry name" value="CHYMOTRYPSIN"/>
</dbReference>
<dbReference type="PROSITE" id="PS50240">
    <property type="entry name" value="TRYPSIN_DOM"/>
    <property type="match status" value="1"/>
</dbReference>
<evidence type="ECO:0000259" key="3">
    <source>
        <dbReference type="PROSITE" id="PS50240"/>
    </source>
</evidence>
<dbReference type="EMBL" id="HG806141">
    <property type="protein sequence ID" value="CDW57255.1"/>
    <property type="molecule type" value="Genomic_DNA"/>
</dbReference>